<organism evidence="1 2">
    <name type="scientific">Cichlidogyrus casuarinus</name>
    <dbReference type="NCBI Taxonomy" id="1844966"/>
    <lineage>
        <taxon>Eukaryota</taxon>
        <taxon>Metazoa</taxon>
        <taxon>Spiralia</taxon>
        <taxon>Lophotrochozoa</taxon>
        <taxon>Platyhelminthes</taxon>
        <taxon>Monogenea</taxon>
        <taxon>Monopisthocotylea</taxon>
        <taxon>Dactylogyridea</taxon>
        <taxon>Ancyrocephalidae</taxon>
        <taxon>Cichlidogyrus</taxon>
    </lineage>
</organism>
<reference evidence="1 2" key="1">
    <citation type="submission" date="2024-11" db="EMBL/GenBank/DDBJ databases">
        <title>Adaptive evolution of stress response genes in parasites aligns with host niche diversity.</title>
        <authorList>
            <person name="Hahn C."/>
            <person name="Resl P."/>
        </authorList>
    </citation>
    <scope>NUCLEOTIDE SEQUENCE [LARGE SCALE GENOMIC DNA]</scope>
    <source>
        <strain evidence="1">EGGRZ-B1_66</strain>
        <tissue evidence="1">Body</tissue>
    </source>
</reference>
<dbReference type="Proteomes" id="UP001626550">
    <property type="component" value="Unassembled WGS sequence"/>
</dbReference>
<gene>
    <name evidence="1" type="ORF">Ciccas_009174</name>
</gene>
<accession>A0ABD2PXT7</accession>
<comment type="caution">
    <text evidence="1">The sequence shown here is derived from an EMBL/GenBank/DDBJ whole genome shotgun (WGS) entry which is preliminary data.</text>
</comment>
<evidence type="ECO:0000313" key="2">
    <source>
        <dbReference type="Proteomes" id="UP001626550"/>
    </source>
</evidence>
<dbReference type="AlphaFoldDB" id="A0ABD2PXT7"/>
<keyword evidence="2" id="KW-1185">Reference proteome</keyword>
<proteinExistence type="predicted"/>
<name>A0ABD2PXT7_9PLAT</name>
<protein>
    <submittedName>
        <fullName evidence="1">Uncharacterized protein</fullName>
    </submittedName>
</protein>
<evidence type="ECO:0000313" key="1">
    <source>
        <dbReference type="EMBL" id="KAL3312233.1"/>
    </source>
</evidence>
<dbReference type="EMBL" id="JBJKFK010001788">
    <property type="protein sequence ID" value="KAL3312233.1"/>
    <property type="molecule type" value="Genomic_DNA"/>
</dbReference>
<sequence length="76" mass="8668">MARIEVRTKKDGDSEPIVLSKISLSGEWISRRANIHLQRKGSDSYIYPHLVYAQHFSINALLKSLKLYGFIHPVSS</sequence>